<evidence type="ECO:0000256" key="1">
    <source>
        <dbReference type="SAM" id="Phobius"/>
    </source>
</evidence>
<organism evidence="2 3">
    <name type="scientific">Paramecium octaurelia</name>
    <dbReference type="NCBI Taxonomy" id="43137"/>
    <lineage>
        <taxon>Eukaryota</taxon>
        <taxon>Sar</taxon>
        <taxon>Alveolata</taxon>
        <taxon>Ciliophora</taxon>
        <taxon>Intramacronucleata</taxon>
        <taxon>Oligohymenophorea</taxon>
        <taxon>Peniculida</taxon>
        <taxon>Parameciidae</taxon>
        <taxon>Paramecium</taxon>
    </lineage>
</organism>
<keyword evidence="1" id="KW-1133">Transmembrane helix</keyword>
<evidence type="ECO:0000313" key="3">
    <source>
        <dbReference type="Proteomes" id="UP000683925"/>
    </source>
</evidence>
<sequence>MIQYLGILAIIQYKLSYWHSKIQAEAQNLTQYQNHPQFIGNFIRFGFDGIVRDFIFNSALNIFIAMIFYFTILCLSYYYFFKKNEQLYLLKLNAKFNIYYDMK</sequence>
<name>A0A8S1V9B3_PAROT</name>
<dbReference type="Proteomes" id="UP000683925">
    <property type="component" value="Unassembled WGS sequence"/>
</dbReference>
<keyword evidence="3" id="KW-1185">Reference proteome</keyword>
<dbReference type="AlphaFoldDB" id="A0A8S1V9B3"/>
<dbReference type="OrthoDB" id="6354873at2759"/>
<keyword evidence="1" id="KW-0812">Transmembrane</keyword>
<gene>
    <name evidence="2" type="ORF">POCTA_138.1.T0610206</name>
</gene>
<protein>
    <submittedName>
        <fullName evidence="2">Uncharacterized protein</fullName>
    </submittedName>
</protein>
<accession>A0A8S1V9B3</accession>
<feature type="transmembrane region" description="Helical" evidence="1">
    <location>
        <begin position="54"/>
        <end position="81"/>
    </location>
</feature>
<evidence type="ECO:0000313" key="2">
    <source>
        <dbReference type="EMBL" id="CAD8173211.1"/>
    </source>
</evidence>
<proteinExistence type="predicted"/>
<dbReference type="EMBL" id="CAJJDP010000060">
    <property type="protein sequence ID" value="CAD8173211.1"/>
    <property type="molecule type" value="Genomic_DNA"/>
</dbReference>
<comment type="caution">
    <text evidence="2">The sequence shown here is derived from an EMBL/GenBank/DDBJ whole genome shotgun (WGS) entry which is preliminary data.</text>
</comment>
<reference evidence="2" key="1">
    <citation type="submission" date="2021-01" db="EMBL/GenBank/DDBJ databases">
        <authorList>
            <consortium name="Genoscope - CEA"/>
            <person name="William W."/>
        </authorList>
    </citation>
    <scope>NUCLEOTIDE SEQUENCE</scope>
</reference>
<keyword evidence="1" id="KW-0472">Membrane</keyword>